<dbReference type="InterPro" id="IPR027256">
    <property type="entry name" value="P-typ_ATPase_IB"/>
</dbReference>
<gene>
    <name evidence="13" type="ORF">ACFOZ7_09485</name>
</gene>
<comment type="caution">
    <text evidence="13">The sequence shown here is derived from an EMBL/GenBank/DDBJ whole genome shotgun (WGS) entry which is preliminary data.</text>
</comment>
<dbReference type="SUPFAM" id="SSF56784">
    <property type="entry name" value="HAD-like"/>
    <property type="match status" value="1"/>
</dbReference>
<feature type="region of interest" description="Disordered" evidence="10">
    <location>
        <begin position="148"/>
        <end position="167"/>
    </location>
</feature>
<evidence type="ECO:0000256" key="5">
    <source>
        <dbReference type="ARBA" id="ARBA00022741"/>
    </source>
</evidence>
<name>A0ABD5NYW9_9EURY</name>
<dbReference type="InterPro" id="IPR001757">
    <property type="entry name" value="P_typ_ATPase"/>
</dbReference>
<dbReference type="InterPro" id="IPR018303">
    <property type="entry name" value="ATPase_P-typ_P_site"/>
</dbReference>
<evidence type="ECO:0000256" key="1">
    <source>
        <dbReference type="ARBA" id="ARBA00004127"/>
    </source>
</evidence>
<protein>
    <submittedName>
        <fullName evidence="13">Heavy metal translocating P-type ATPase</fullName>
    </submittedName>
</protein>
<sequence>MSDRREGSDRCTLCGTAPSGSAVEAESGEQFCSSGCRDVYETLGTVEAGDESAVEPSHGEETHGRTQRSDVEYANDALARTFFRVDGMHSAMCESFLESVAEARDGVESAAASYVTEVVRVDHDPDRVSKRELRDALSTVGYTAYLREEASGTDEEGGTQRSREMHGLRKRRTDDVLEFRYIVGVVFGMFMLVPYVAVLYPVYLASFSDAGMLALFRDSFGGFDGLAFVRLFSVLTGAILYFTGMPLLRGAYVSLKMRRPSTDLLATLTIVSAYLYGTVAGLTGRIDVYYDLTIVVAAVVMAASFYEETAKRRAMNRLTDLTVSQVDEARRYEPGGTTSDVPVGDLEPGDRVLVRQGERIPVDGTLVDGGCTVDEAVVTGESLPVSKRAGDDVVGGSVVTGDAAVVEVGTETTSSIDRLTRDVWDLQSAEHGVQRRAERLAATALPLVLGAAAVVGVVRFLLGASPTATLLAVLLTVIVSSPWALGFATPLSVASSIQEAMERGIVVFDETVFERLRDVDVVVFDKTGTLTTGEMTVLEADASEELLRAAAVLERRTSHPAARAIERAFVDETDGSEPVRSDGGRFDGRADELDVQEFRSHATGVEGVVDGRTVLVGHPDLFRERGWTLDEGTEARVREARDRGRLPVVVGRDGAADGVVIVGDEPRDDWEETVTAMTEAGIEVVVLTGDDEAATDVFSRHPDVEYVFASVPPEGKTATIRRLKADGRVAMVGDGTNDAPALAEADLGISLGGGTALASDAADLAIVDDELVAVERAFSLSVAAGRRVERNLWLGLGYNAIVIPVAVVGALNPLVTTAAVTVSSLLVVANSSRPLLE</sequence>
<dbReference type="PROSITE" id="PS01229">
    <property type="entry name" value="COF_2"/>
    <property type="match status" value="1"/>
</dbReference>
<feature type="compositionally biased region" description="Basic and acidic residues" evidence="10">
    <location>
        <begin position="57"/>
        <end position="71"/>
    </location>
</feature>
<dbReference type="PANTHER" id="PTHR43520">
    <property type="entry name" value="ATP7, ISOFORM B"/>
    <property type="match status" value="1"/>
</dbReference>
<keyword evidence="4" id="KW-0479">Metal-binding</keyword>
<dbReference type="CDD" id="cd00371">
    <property type="entry name" value="HMA"/>
    <property type="match status" value="1"/>
</dbReference>
<dbReference type="SFLD" id="SFLDS00003">
    <property type="entry name" value="Haloacid_Dehalogenase"/>
    <property type="match status" value="1"/>
</dbReference>
<keyword evidence="8 11" id="KW-1133">Transmembrane helix</keyword>
<dbReference type="NCBIfam" id="TIGR01525">
    <property type="entry name" value="ATPase-IB_hvy"/>
    <property type="match status" value="1"/>
</dbReference>
<comment type="similarity">
    <text evidence="2">Belongs to the cation transport ATPase (P-type) (TC 3.A.3) family. Type IB subfamily.</text>
</comment>
<dbReference type="PRINTS" id="PR00119">
    <property type="entry name" value="CATATPASE"/>
</dbReference>
<dbReference type="InterPro" id="IPR008250">
    <property type="entry name" value="ATPase_P-typ_transduc_dom_A_sf"/>
</dbReference>
<dbReference type="AlphaFoldDB" id="A0ABD5NYW9"/>
<dbReference type="InterPro" id="IPR023214">
    <property type="entry name" value="HAD_sf"/>
</dbReference>
<keyword evidence="5" id="KW-0547">Nucleotide-binding</keyword>
<feature type="transmembrane region" description="Helical" evidence="11">
    <location>
        <begin position="796"/>
        <end position="829"/>
    </location>
</feature>
<dbReference type="InterPro" id="IPR023298">
    <property type="entry name" value="ATPase_P-typ_TM_dom_sf"/>
</dbReference>
<dbReference type="RefSeq" id="WP_246974685.1">
    <property type="nucleotide sequence ID" value="NZ_CP095397.1"/>
</dbReference>
<dbReference type="InterPro" id="IPR036412">
    <property type="entry name" value="HAD-like_sf"/>
</dbReference>
<dbReference type="GeneID" id="71853871"/>
<keyword evidence="7" id="KW-1278">Translocase</keyword>
<comment type="subcellular location">
    <subcellularLocation>
        <location evidence="1">Endomembrane system</location>
        <topology evidence="1">Multi-pass membrane protein</topology>
    </subcellularLocation>
</comment>
<dbReference type="PROSITE" id="PS00154">
    <property type="entry name" value="ATPASE_E1_E2"/>
    <property type="match status" value="1"/>
</dbReference>
<evidence type="ECO:0000256" key="4">
    <source>
        <dbReference type="ARBA" id="ARBA00022723"/>
    </source>
</evidence>
<evidence type="ECO:0000256" key="10">
    <source>
        <dbReference type="SAM" id="MobiDB-lite"/>
    </source>
</evidence>
<feature type="transmembrane region" description="Helical" evidence="11">
    <location>
        <begin position="288"/>
        <end position="306"/>
    </location>
</feature>
<feature type="transmembrane region" description="Helical" evidence="11">
    <location>
        <begin position="179"/>
        <end position="203"/>
    </location>
</feature>
<dbReference type="Pfam" id="PF00702">
    <property type="entry name" value="Hydrolase"/>
    <property type="match status" value="1"/>
</dbReference>
<dbReference type="Gene3D" id="3.40.1110.10">
    <property type="entry name" value="Calcium-transporting ATPase, cytoplasmic domain N"/>
    <property type="match status" value="1"/>
</dbReference>
<proteinExistence type="inferred from homology"/>
<feature type="transmembrane region" description="Helical" evidence="11">
    <location>
        <begin position="468"/>
        <end position="493"/>
    </location>
</feature>
<dbReference type="InterPro" id="IPR006121">
    <property type="entry name" value="HMA_dom"/>
</dbReference>
<dbReference type="InterPro" id="IPR059000">
    <property type="entry name" value="ATPase_P-type_domA"/>
</dbReference>
<dbReference type="SUPFAM" id="SSF81665">
    <property type="entry name" value="Calcium ATPase, transmembrane domain M"/>
    <property type="match status" value="1"/>
</dbReference>
<dbReference type="GO" id="GO:0046872">
    <property type="term" value="F:metal ion binding"/>
    <property type="evidence" value="ECO:0007669"/>
    <property type="project" value="UniProtKB-KW"/>
</dbReference>
<dbReference type="NCBIfam" id="TIGR01494">
    <property type="entry name" value="ATPase_P-type"/>
    <property type="match status" value="2"/>
</dbReference>
<keyword evidence="6" id="KW-0067">ATP-binding</keyword>
<dbReference type="EMBL" id="JBHSDJ010000029">
    <property type="protein sequence ID" value="MFC4247226.1"/>
    <property type="molecule type" value="Genomic_DNA"/>
</dbReference>
<dbReference type="SFLD" id="SFLDF00027">
    <property type="entry name" value="p-type_atpase"/>
    <property type="match status" value="1"/>
</dbReference>
<dbReference type="GO" id="GO:0012505">
    <property type="term" value="C:endomembrane system"/>
    <property type="evidence" value="ECO:0007669"/>
    <property type="project" value="UniProtKB-SubCell"/>
</dbReference>
<dbReference type="SUPFAM" id="SSF55008">
    <property type="entry name" value="HMA, heavy metal-associated domain"/>
    <property type="match status" value="1"/>
</dbReference>
<dbReference type="Gene3D" id="3.40.50.1000">
    <property type="entry name" value="HAD superfamily/HAD-like"/>
    <property type="match status" value="1"/>
</dbReference>
<feature type="region of interest" description="Disordered" evidence="10">
    <location>
        <begin position="48"/>
        <end position="71"/>
    </location>
</feature>
<dbReference type="Pfam" id="PF00403">
    <property type="entry name" value="HMA"/>
    <property type="match status" value="1"/>
</dbReference>
<feature type="domain" description="HMA" evidence="12">
    <location>
        <begin position="79"/>
        <end position="145"/>
    </location>
</feature>
<feature type="transmembrane region" description="Helical" evidence="11">
    <location>
        <begin position="440"/>
        <end position="462"/>
    </location>
</feature>
<accession>A0ABD5NYW9</accession>
<dbReference type="InterPro" id="IPR036163">
    <property type="entry name" value="HMA_dom_sf"/>
</dbReference>
<dbReference type="InterPro" id="IPR023299">
    <property type="entry name" value="ATPase_P-typ_cyto_dom_N"/>
</dbReference>
<dbReference type="Gene3D" id="3.30.70.100">
    <property type="match status" value="1"/>
</dbReference>
<evidence type="ECO:0000256" key="9">
    <source>
        <dbReference type="ARBA" id="ARBA00023136"/>
    </source>
</evidence>
<keyword evidence="3 11" id="KW-0812">Transmembrane</keyword>
<dbReference type="Pfam" id="PF00122">
    <property type="entry name" value="E1-E2_ATPase"/>
    <property type="match status" value="1"/>
</dbReference>
<evidence type="ECO:0000256" key="3">
    <source>
        <dbReference type="ARBA" id="ARBA00022692"/>
    </source>
</evidence>
<evidence type="ECO:0000256" key="6">
    <source>
        <dbReference type="ARBA" id="ARBA00022840"/>
    </source>
</evidence>
<evidence type="ECO:0000256" key="2">
    <source>
        <dbReference type="ARBA" id="ARBA00006024"/>
    </source>
</evidence>
<evidence type="ECO:0000313" key="13">
    <source>
        <dbReference type="EMBL" id="MFC4247226.1"/>
    </source>
</evidence>
<organism evidence="13 14">
    <name type="scientific">Natribaculum luteum</name>
    <dbReference type="NCBI Taxonomy" id="1586232"/>
    <lineage>
        <taxon>Archaea</taxon>
        <taxon>Methanobacteriati</taxon>
        <taxon>Methanobacteriota</taxon>
        <taxon>Stenosarchaea group</taxon>
        <taxon>Halobacteria</taxon>
        <taxon>Halobacteriales</taxon>
        <taxon>Natrialbaceae</taxon>
        <taxon>Natribaculum</taxon>
    </lineage>
</organism>
<keyword evidence="9 11" id="KW-0472">Membrane</keyword>
<evidence type="ECO:0000259" key="12">
    <source>
        <dbReference type="PROSITE" id="PS50846"/>
    </source>
</evidence>
<dbReference type="Gene3D" id="2.70.150.10">
    <property type="entry name" value="Calcium-transporting ATPase, cytoplasmic transduction domain A"/>
    <property type="match status" value="1"/>
</dbReference>
<evidence type="ECO:0000256" key="7">
    <source>
        <dbReference type="ARBA" id="ARBA00022967"/>
    </source>
</evidence>
<evidence type="ECO:0000256" key="8">
    <source>
        <dbReference type="ARBA" id="ARBA00022989"/>
    </source>
</evidence>
<evidence type="ECO:0000256" key="11">
    <source>
        <dbReference type="SAM" id="Phobius"/>
    </source>
</evidence>
<reference evidence="13 14" key="1">
    <citation type="journal article" date="2014" name="Int. J. Syst. Evol. Microbiol.">
        <title>Complete genome sequence of Corynebacterium casei LMG S-19264T (=DSM 44701T), isolated from a smear-ripened cheese.</title>
        <authorList>
            <consortium name="US DOE Joint Genome Institute (JGI-PGF)"/>
            <person name="Walter F."/>
            <person name="Albersmeier A."/>
            <person name="Kalinowski J."/>
            <person name="Ruckert C."/>
        </authorList>
    </citation>
    <scope>NUCLEOTIDE SEQUENCE [LARGE SCALE GENOMIC DNA]</scope>
    <source>
        <strain evidence="13 14">IBRC-M 10912</strain>
    </source>
</reference>
<dbReference type="SUPFAM" id="SSF81653">
    <property type="entry name" value="Calcium ATPase, transduction domain A"/>
    <property type="match status" value="1"/>
</dbReference>
<dbReference type="SFLD" id="SFLDG00002">
    <property type="entry name" value="C1.7:_P-type_atpase_like"/>
    <property type="match status" value="1"/>
</dbReference>
<dbReference type="InterPro" id="IPR044492">
    <property type="entry name" value="P_typ_ATPase_HD_dom"/>
</dbReference>
<evidence type="ECO:0000313" key="14">
    <source>
        <dbReference type="Proteomes" id="UP001595821"/>
    </source>
</evidence>
<dbReference type="Proteomes" id="UP001595821">
    <property type="component" value="Unassembled WGS sequence"/>
</dbReference>
<dbReference type="PROSITE" id="PS50846">
    <property type="entry name" value="HMA_2"/>
    <property type="match status" value="1"/>
</dbReference>
<dbReference type="GO" id="GO:0005524">
    <property type="term" value="F:ATP binding"/>
    <property type="evidence" value="ECO:0007669"/>
    <property type="project" value="UniProtKB-KW"/>
</dbReference>
<dbReference type="PANTHER" id="PTHR43520:SF8">
    <property type="entry name" value="P-TYPE CU(+) TRANSPORTER"/>
    <property type="match status" value="1"/>
</dbReference>
<feature type="transmembrane region" description="Helical" evidence="11">
    <location>
        <begin position="223"/>
        <end position="243"/>
    </location>
</feature>
<feature type="transmembrane region" description="Helical" evidence="11">
    <location>
        <begin position="264"/>
        <end position="282"/>
    </location>
</feature>